<keyword evidence="2" id="KW-1185">Reference proteome</keyword>
<dbReference type="EMBL" id="JBEPNJ010000004">
    <property type="protein sequence ID" value="MET3771781.1"/>
    <property type="molecule type" value="Genomic_DNA"/>
</dbReference>
<reference evidence="1" key="1">
    <citation type="submission" date="2024-06" db="EMBL/GenBank/DDBJ databases">
        <title>Genomic Encyclopedia of Type Strains, Phase IV (KMG-IV): sequencing the most valuable type-strain genomes for metagenomic binning, comparative biology and taxonomic classification.</title>
        <authorList>
            <person name="Goeker M."/>
        </authorList>
    </citation>
    <scope>NUCLEOTIDE SEQUENCE</scope>
    <source>
        <strain evidence="1">SJCon</strain>
    </source>
</reference>
<keyword evidence="1" id="KW-0723">Serine/threonine-protein kinase</keyword>
<evidence type="ECO:0000313" key="2">
    <source>
        <dbReference type="Proteomes" id="UP001549207"/>
    </source>
</evidence>
<name>A0ACC6TDM2_9MICC</name>
<accession>A0ACC6TDM2</accession>
<comment type="caution">
    <text evidence="1">The sequence shown here is derived from an EMBL/GenBank/DDBJ whole genome shotgun (WGS) entry which is preliminary data.</text>
</comment>
<evidence type="ECO:0000313" key="1">
    <source>
        <dbReference type="EMBL" id="MET3771781.1"/>
    </source>
</evidence>
<keyword evidence="1" id="KW-0418">Kinase</keyword>
<sequence length="283" mass="30745">MPEQSTTGQLLGGRYRLQELVGRGAAAGVYRSFDEFLGREVAVKIFVKEAGEPELLARQEAEIRILASLIHPGLVTLFDAGTDAAMERSFVVMEYVSGPDLRQFLREEPMEAASIASIGSDLASALDYVHGRGVIHRDIKPGNVLLYKQRPSEPDSPWRAKLADFGIARVMEEEHLTGTGRTVGTAAYLSPEQALGESVGGASDVYSLGLVLLECFTRHVEFTGKPNRVRRGTPQQGRRHSRRYRSRVEGPAGCHDGEDSRGPAHCGRSCSCPAAVGREAEPA</sequence>
<dbReference type="Proteomes" id="UP001549207">
    <property type="component" value="Unassembled WGS sequence"/>
</dbReference>
<gene>
    <name evidence="1" type="ORF">ABIC98_001418</name>
</gene>
<keyword evidence="1" id="KW-0808">Transferase</keyword>
<proteinExistence type="predicted"/>
<protein>
    <submittedName>
        <fullName evidence="1">Serine/threonine protein kinase</fullName>
    </submittedName>
</protein>
<organism evidence="1 2">
    <name type="scientific">Arthrobacter nitrophenolicus</name>
    <dbReference type="NCBI Taxonomy" id="683150"/>
    <lineage>
        <taxon>Bacteria</taxon>
        <taxon>Bacillati</taxon>
        <taxon>Actinomycetota</taxon>
        <taxon>Actinomycetes</taxon>
        <taxon>Micrococcales</taxon>
        <taxon>Micrococcaceae</taxon>
        <taxon>Arthrobacter</taxon>
    </lineage>
</organism>